<evidence type="ECO:0000313" key="2">
    <source>
        <dbReference type="EMBL" id="GMN38328.1"/>
    </source>
</evidence>
<dbReference type="EMBL" id="BTGU01000008">
    <property type="protein sequence ID" value="GMN38328.1"/>
    <property type="molecule type" value="Genomic_DNA"/>
</dbReference>
<accession>A0AA87ZLI0</accession>
<reference evidence="2" key="1">
    <citation type="submission" date="2023-07" db="EMBL/GenBank/DDBJ databases">
        <title>draft genome sequence of fig (Ficus carica).</title>
        <authorList>
            <person name="Takahashi T."/>
            <person name="Nishimura K."/>
        </authorList>
    </citation>
    <scope>NUCLEOTIDE SEQUENCE</scope>
</reference>
<feature type="region of interest" description="Disordered" evidence="1">
    <location>
        <begin position="344"/>
        <end position="364"/>
    </location>
</feature>
<feature type="compositionally biased region" description="Acidic residues" evidence="1">
    <location>
        <begin position="344"/>
        <end position="358"/>
    </location>
</feature>
<feature type="region of interest" description="Disordered" evidence="1">
    <location>
        <begin position="206"/>
        <end position="225"/>
    </location>
</feature>
<name>A0AA87ZLI0_FICCA</name>
<keyword evidence="3" id="KW-1185">Reference proteome</keyword>
<feature type="compositionally biased region" description="Basic and acidic residues" evidence="1">
    <location>
        <begin position="77"/>
        <end position="98"/>
    </location>
</feature>
<feature type="compositionally biased region" description="Low complexity" evidence="1">
    <location>
        <begin position="42"/>
        <end position="68"/>
    </location>
</feature>
<dbReference type="Proteomes" id="UP001187192">
    <property type="component" value="Unassembled WGS sequence"/>
</dbReference>
<evidence type="ECO:0000256" key="1">
    <source>
        <dbReference type="SAM" id="MobiDB-lite"/>
    </source>
</evidence>
<feature type="compositionally biased region" description="Polar residues" evidence="1">
    <location>
        <begin position="119"/>
        <end position="130"/>
    </location>
</feature>
<evidence type="ECO:0000313" key="3">
    <source>
        <dbReference type="Proteomes" id="UP001187192"/>
    </source>
</evidence>
<comment type="caution">
    <text evidence="2">The sequence shown here is derived from an EMBL/GenBank/DDBJ whole genome shotgun (WGS) entry which is preliminary data.</text>
</comment>
<protein>
    <submittedName>
        <fullName evidence="2">Uncharacterized protein</fullName>
    </submittedName>
</protein>
<feature type="region of interest" description="Disordered" evidence="1">
    <location>
        <begin position="22"/>
        <end position="130"/>
    </location>
</feature>
<dbReference type="AlphaFoldDB" id="A0AA87ZLI0"/>
<proteinExistence type="predicted"/>
<organism evidence="2 3">
    <name type="scientific">Ficus carica</name>
    <name type="common">Common fig</name>
    <dbReference type="NCBI Taxonomy" id="3494"/>
    <lineage>
        <taxon>Eukaryota</taxon>
        <taxon>Viridiplantae</taxon>
        <taxon>Streptophyta</taxon>
        <taxon>Embryophyta</taxon>
        <taxon>Tracheophyta</taxon>
        <taxon>Spermatophyta</taxon>
        <taxon>Magnoliopsida</taxon>
        <taxon>eudicotyledons</taxon>
        <taxon>Gunneridae</taxon>
        <taxon>Pentapetalae</taxon>
        <taxon>rosids</taxon>
        <taxon>fabids</taxon>
        <taxon>Rosales</taxon>
        <taxon>Moraceae</taxon>
        <taxon>Ficeae</taxon>
        <taxon>Ficus</taxon>
    </lineage>
</organism>
<sequence length="388" mass="42279">MANRRGTKRPTDEDRRERLAKMAYLGKGKGKVGTSAPPSQNVAPSATRPVPVPSAPATVATAAPTLAPQTSRPPGFSRDERQPARLDVHTSRTREDRPSQPPAPRSARGESRLDPASLPPNQAQGKSSSAYRVLVAKLEEWRSVEIAESSKRSDPVQAANDGVKKQIEALCIMLSGYAAAKGYANHMADEVKATNTDARHARRVEKEARAAKEAAEEAENRAKVAEERAREAERRQRFAEELVQKANQAVEEAEILKAELEEALSKAEQELASARAEHERYVRAALPAALEEARAQAVADLLGSENYNVRVAQMYREGMRDMKAGFTTANPWLVGVDWSFVPAESEETVAEDPPEEGEVTGAARDIEDIIVLDDQVTETEPPLPAEPA</sequence>
<gene>
    <name evidence="2" type="ORF">TIFTF001_007553</name>
</gene>